<feature type="domain" description="Calcineurin-like phosphoesterase" evidence="5">
    <location>
        <begin position="7"/>
        <end position="199"/>
    </location>
</feature>
<dbReference type="InterPro" id="IPR050884">
    <property type="entry name" value="CNP_phosphodiesterase-III"/>
</dbReference>
<dbReference type="SUPFAM" id="SSF56300">
    <property type="entry name" value="Metallo-dependent phosphatases"/>
    <property type="match status" value="1"/>
</dbReference>
<evidence type="ECO:0000259" key="5">
    <source>
        <dbReference type="Pfam" id="PF00149"/>
    </source>
</evidence>
<protein>
    <submittedName>
        <fullName evidence="6">Icc protein</fullName>
    </submittedName>
</protein>
<sequence>MTVPELTLVQFSDTHILPEGELMHGQVDTLANLEAAIELVAASRARVSALLLTGDLTDSGAPEAYRRLRGVIAPFAERLGAEVVYVPGNHDERTAFRAELLDGGQAADRVHWVGDVRIVVLDSSVPGRHDGHLSDAQLDWLAGELARPAPRGTVLVLHHPPLPSPVPTVHLLRLRGAERLGAVVAGSDVRLIVTGHAHHTSSGVLGAIPVWVSPALAYRVDAMSPSGRLRGAEGAGFTRIDLIDGTLVATALPVEPGPAVYDSERDAMVRFIQDLTPEME</sequence>
<dbReference type="EMBL" id="GG657754">
    <property type="protein sequence ID" value="EFL28087.1"/>
    <property type="molecule type" value="Genomic_DNA"/>
</dbReference>
<evidence type="ECO:0000256" key="3">
    <source>
        <dbReference type="ARBA" id="ARBA00023004"/>
    </source>
</evidence>
<dbReference type="GO" id="GO:0016787">
    <property type="term" value="F:hydrolase activity"/>
    <property type="evidence" value="ECO:0007669"/>
    <property type="project" value="UniProtKB-KW"/>
</dbReference>
<name>D9WQF4_9ACTN</name>
<organism evidence="6 7">
    <name type="scientific">Streptomyces himastatinicus ATCC 53653</name>
    <dbReference type="NCBI Taxonomy" id="457427"/>
    <lineage>
        <taxon>Bacteria</taxon>
        <taxon>Bacillati</taxon>
        <taxon>Actinomycetota</taxon>
        <taxon>Actinomycetes</taxon>
        <taxon>Kitasatosporales</taxon>
        <taxon>Streptomycetaceae</taxon>
        <taxon>Streptomyces</taxon>
        <taxon>Streptomyces violaceusniger group</taxon>
    </lineage>
</organism>
<dbReference type="GO" id="GO:0046872">
    <property type="term" value="F:metal ion binding"/>
    <property type="evidence" value="ECO:0007669"/>
    <property type="project" value="UniProtKB-KW"/>
</dbReference>
<evidence type="ECO:0000313" key="6">
    <source>
        <dbReference type="EMBL" id="EFL28087.1"/>
    </source>
</evidence>
<dbReference type="InterPro" id="IPR004843">
    <property type="entry name" value="Calcineurin-like_PHP"/>
</dbReference>
<keyword evidence="7" id="KW-1185">Reference proteome</keyword>
<dbReference type="AlphaFoldDB" id="D9WQF4"/>
<gene>
    <name evidence="6" type="ORF">SSOG_07801</name>
</gene>
<dbReference type="PANTHER" id="PTHR42988">
    <property type="entry name" value="PHOSPHOHYDROLASE"/>
    <property type="match status" value="1"/>
</dbReference>
<reference evidence="6 7" key="1">
    <citation type="submission" date="2009-02" db="EMBL/GenBank/DDBJ databases">
        <title>Annotation of Streptomyces hygroscopicus strain ATCC 53653.</title>
        <authorList>
            <consortium name="The Broad Institute Genome Sequencing Platform"/>
            <consortium name="Broad Institute Microbial Sequencing Center"/>
            <person name="Fischbach M."/>
            <person name="Godfrey P."/>
            <person name="Ward D."/>
            <person name="Young S."/>
            <person name="Zeng Q."/>
            <person name="Koehrsen M."/>
            <person name="Alvarado L."/>
            <person name="Berlin A.M."/>
            <person name="Bochicchio J."/>
            <person name="Borenstein D."/>
            <person name="Chapman S.B."/>
            <person name="Chen Z."/>
            <person name="Engels R."/>
            <person name="Freedman E."/>
            <person name="Gellesch M."/>
            <person name="Goldberg J."/>
            <person name="Griggs A."/>
            <person name="Gujja S."/>
            <person name="Heilman E.R."/>
            <person name="Heiman D.I."/>
            <person name="Hepburn T.A."/>
            <person name="Howarth C."/>
            <person name="Jen D."/>
            <person name="Larson L."/>
            <person name="Lewis B."/>
            <person name="Mehta T."/>
            <person name="Park D."/>
            <person name="Pearson M."/>
            <person name="Richards J."/>
            <person name="Roberts A."/>
            <person name="Saif S."/>
            <person name="Shea T.D."/>
            <person name="Shenoy N."/>
            <person name="Sisk P."/>
            <person name="Stolte C."/>
            <person name="Sykes S.N."/>
            <person name="Thomson T."/>
            <person name="Walk T."/>
            <person name="White J."/>
            <person name="Yandava C."/>
            <person name="Straight P."/>
            <person name="Clardy J."/>
            <person name="Hung D."/>
            <person name="Kolter R."/>
            <person name="Mekalanos J."/>
            <person name="Walker S."/>
            <person name="Walsh C.T."/>
            <person name="Wieland-Brown L.C."/>
            <person name="Haas B."/>
            <person name="Nusbaum C."/>
            <person name="Birren B."/>
        </authorList>
    </citation>
    <scope>NUCLEOTIDE SEQUENCE [LARGE SCALE GENOMIC DNA]</scope>
    <source>
        <strain evidence="6 7">ATCC 53653</strain>
    </source>
</reference>
<evidence type="ECO:0000256" key="4">
    <source>
        <dbReference type="ARBA" id="ARBA00025742"/>
    </source>
</evidence>
<comment type="similarity">
    <text evidence="4">Belongs to the cyclic nucleotide phosphodiesterase class-III family.</text>
</comment>
<dbReference type="PANTHER" id="PTHR42988:SF2">
    <property type="entry name" value="CYCLIC NUCLEOTIDE PHOSPHODIESTERASE CBUA0032-RELATED"/>
    <property type="match status" value="1"/>
</dbReference>
<evidence type="ECO:0000256" key="2">
    <source>
        <dbReference type="ARBA" id="ARBA00022801"/>
    </source>
</evidence>
<dbReference type="OrthoDB" id="5241795at2"/>
<dbReference type="STRING" id="457427.SSOG_07801"/>
<dbReference type="Pfam" id="PF00149">
    <property type="entry name" value="Metallophos"/>
    <property type="match status" value="1"/>
</dbReference>
<dbReference type="Proteomes" id="UP000003963">
    <property type="component" value="Unassembled WGS sequence"/>
</dbReference>
<evidence type="ECO:0000256" key="1">
    <source>
        <dbReference type="ARBA" id="ARBA00022723"/>
    </source>
</evidence>
<keyword evidence="1" id="KW-0479">Metal-binding</keyword>
<keyword evidence="3" id="KW-0408">Iron</keyword>
<dbReference type="RefSeq" id="WP_009719885.1">
    <property type="nucleotide sequence ID" value="NZ_GG657754.1"/>
</dbReference>
<keyword evidence="2" id="KW-0378">Hydrolase</keyword>
<evidence type="ECO:0000313" key="7">
    <source>
        <dbReference type="Proteomes" id="UP000003963"/>
    </source>
</evidence>
<dbReference type="HOGENOM" id="CLU_070320_1_0_11"/>
<dbReference type="InterPro" id="IPR029052">
    <property type="entry name" value="Metallo-depent_PP-like"/>
</dbReference>
<dbReference type="Gene3D" id="3.60.21.10">
    <property type="match status" value="1"/>
</dbReference>
<accession>D9WQF4</accession>
<proteinExistence type="inferred from homology"/>